<reference evidence="1" key="1">
    <citation type="submission" date="2020-05" db="EMBL/GenBank/DDBJ databases">
        <title>Nod-independent and nitrogen-fixing Bradyrhizobium aeschynomene sp. nov. isolated from nodules of Aeschynomene indica.</title>
        <authorList>
            <person name="Zhang Z."/>
        </authorList>
    </citation>
    <scope>NUCLEOTIDE SEQUENCE</scope>
    <source>
        <strain evidence="1">83012</strain>
    </source>
</reference>
<evidence type="ECO:0000313" key="2">
    <source>
        <dbReference type="Proteomes" id="UP000886476"/>
    </source>
</evidence>
<keyword evidence="2" id="KW-1185">Reference proteome</keyword>
<dbReference type="EMBL" id="JABFDN010000008">
    <property type="protein sequence ID" value="NPU67866.1"/>
    <property type="molecule type" value="Genomic_DNA"/>
</dbReference>
<organism evidence="1 2">
    <name type="scientific">Bradyrhizobium aeschynomenes</name>
    <dbReference type="NCBI Taxonomy" id="2734909"/>
    <lineage>
        <taxon>Bacteria</taxon>
        <taxon>Pseudomonadati</taxon>
        <taxon>Pseudomonadota</taxon>
        <taxon>Alphaproteobacteria</taxon>
        <taxon>Hyphomicrobiales</taxon>
        <taxon>Nitrobacteraceae</taxon>
        <taxon>Bradyrhizobium</taxon>
    </lineage>
</organism>
<accession>A0ABX2CI22</accession>
<name>A0ABX2CI22_9BRAD</name>
<protein>
    <submittedName>
        <fullName evidence="1">Uncharacterized protein</fullName>
    </submittedName>
</protein>
<sequence length="71" mass="8564">MANKPEYVDLIRDATRQRRKTPPAKIIAKPEAPKDERRLSNWPPGRFARWRLETLVPWKLSVKNWQLKDWL</sequence>
<comment type="caution">
    <text evidence="1">The sequence shown here is derived from an EMBL/GenBank/DDBJ whole genome shotgun (WGS) entry which is preliminary data.</text>
</comment>
<dbReference type="RefSeq" id="WP_172112943.1">
    <property type="nucleotide sequence ID" value="NZ_JABFDM010000010.1"/>
</dbReference>
<proteinExistence type="predicted"/>
<dbReference type="Proteomes" id="UP000886476">
    <property type="component" value="Unassembled WGS sequence"/>
</dbReference>
<evidence type="ECO:0000313" key="1">
    <source>
        <dbReference type="EMBL" id="NPU67866.1"/>
    </source>
</evidence>
<gene>
    <name evidence="1" type="ORF">HL667_22880</name>
</gene>